<protein>
    <recommendedName>
        <fullName evidence="3">Asp23/Gls24 family envelope stress response protein</fullName>
    </recommendedName>
</protein>
<keyword evidence="2" id="KW-1185">Reference proteome</keyword>
<comment type="caution">
    <text evidence="1">The sequence shown here is derived from an EMBL/GenBank/DDBJ whole genome shotgun (WGS) entry which is preliminary data.</text>
</comment>
<sequence length="107" mass="10585">MPAPGTTLADLIAETVLAHPGVVSLHGGAHGLLRSHLPGRTVLGVRGGGTEPVEVGVVLRLVAPLPSVVAELRAAVRSVAGDVPVDITVADVLAPGEPDAAEADGDP</sequence>
<evidence type="ECO:0000313" key="1">
    <source>
        <dbReference type="EMBL" id="MBP2473427.1"/>
    </source>
</evidence>
<name>A0ABS5AAV7_9PSEU</name>
<accession>A0ABS5AAV7</accession>
<dbReference type="Proteomes" id="UP001519363">
    <property type="component" value="Unassembled WGS sequence"/>
</dbReference>
<proteinExistence type="predicted"/>
<dbReference type="EMBL" id="JAGIOO010000001">
    <property type="protein sequence ID" value="MBP2473427.1"/>
    <property type="molecule type" value="Genomic_DNA"/>
</dbReference>
<evidence type="ECO:0008006" key="3">
    <source>
        <dbReference type="Google" id="ProtNLM"/>
    </source>
</evidence>
<reference evidence="1 2" key="1">
    <citation type="submission" date="2021-03" db="EMBL/GenBank/DDBJ databases">
        <title>Sequencing the genomes of 1000 actinobacteria strains.</title>
        <authorList>
            <person name="Klenk H.-P."/>
        </authorList>
    </citation>
    <scope>NUCLEOTIDE SEQUENCE [LARGE SCALE GENOMIC DNA]</scope>
    <source>
        <strain evidence="1 2">DSM 44580</strain>
    </source>
</reference>
<dbReference type="RefSeq" id="WP_086781569.1">
    <property type="nucleotide sequence ID" value="NZ_JAGIOO010000001.1"/>
</dbReference>
<organism evidence="1 2">
    <name type="scientific">Crossiella equi</name>
    <dbReference type="NCBI Taxonomy" id="130796"/>
    <lineage>
        <taxon>Bacteria</taxon>
        <taxon>Bacillati</taxon>
        <taxon>Actinomycetota</taxon>
        <taxon>Actinomycetes</taxon>
        <taxon>Pseudonocardiales</taxon>
        <taxon>Pseudonocardiaceae</taxon>
        <taxon>Crossiella</taxon>
    </lineage>
</organism>
<evidence type="ECO:0000313" key="2">
    <source>
        <dbReference type="Proteomes" id="UP001519363"/>
    </source>
</evidence>
<gene>
    <name evidence="1" type="ORF">JOF53_002299</name>
</gene>